<accession>A0A0E3SME4</accession>
<name>A0A0E3SME4_METBA</name>
<evidence type="ECO:0000313" key="2">
    <source>
        <dbReference type="EMBL" id="AKB82063.1"/>
    </source>
</evidence>
<feature type="domain" description="Methyltransferase type 11" evidence="1">
    <location>
        <begin position="39"/>
        <end position="131"/>
    </location>
</feature>
<dbReference type="InterPro" id="IPR029063">
    <property type="entry name" value="SAM-dependent_MTases_sf"/>
</dbReference>
<dbReference type="GeneID" id="31594440"/>
<keyword evidence="2" id="KW-0489">Methyltransferase</keyword>
<dbReference type="SUPFAM" id="SSF53335">
    <property type="entry name" value="S-adenosyl-L-methionine-dependent methyltransferases"/>
    <property type="match status" value="1"/>
</dbReference>
<dbReference type="AlphaFoldDB" id="A0A0E3SME4"/>
<dbReference type="Gene3D" id="3.40.50.150">
    <property type="entry name" value="Vaccinia Virus protein VP39"/>
    <property type="match status" value="1"/>
</dbReference>
<keyword evidence="3" id="KW-1185">Reference proteome</keyword>
<evidence type="ECO:0000313" key="3">
    <source>
        <dbReference type="Proteomes" id="UP000033066"/>
    </source>
</evidence>
<dbReference type="EC" id="2.1.1.-" evidence="2"/>
<dbReference type="PATRIC" id="fig|1434107.4.peg.1927"/>
<dbReference type="PANTHER" id="PTHR43861">
    <property type="entry name" value="TRANS-ACONITATE 2-METHYLTRANSFERASE-RELATED"/>
    <property type="match status" value="1"/>
</dbReference>
<dbReference type="CDD" id="cd02440">
    <property type="entry name" value="AdoMet_MTases"/>
    <property type="match status" value="1"/>
</dbReference>
<protein>
    <submittedName>
        <fullName evidence="2">Methyltransferase</fullName>
        <ecNumber evidence="2">2.1.1.-</ecNumber>
    </submittedName>
</protein>
<dbReference type="GO" id="GO:0032259">
    <property type="term" value="P:methylation"/>
    <property type="evidence" value="ECO:0007669"/>
    <property type="project" value="UniProtKB-KW"/>
</dbReference>
<dbReference type="STRING" id="1434107.MSBR3_1485"/>
<dbReference type="Pfam" id="PF08241">
    <property type="entry name" value="Methyltransf_11"/>
    <property type="match status" value="1"/>
</dbReference>
<dbReference type="EMBL" id="CP009517">
    <property type="protein sequence ID" value="AKB82063.1"/>
    <property type="molecule type" value="Genomic_DNA"/>
</dbReference>
<evidence type="ECO:0000259" key="1">
    <source>
        <dbReference type="Pfam" id="PF08241"/>
    </source>
</evidence>
<dbReference type="HOGENOM" id="CLU_037990_8_1_2"/>
<keyword evidence="2" id="KW-0808">Transferase</keyword>
<dbReference type="Proteomes" id="UP000033066">
    <property type="component" value="Chromosome"/>
</dbReference>
<sequence>METDYNELAKKYDLTRKENIDTINRFFENISFYEGTNILDFGCGTGNFTCALKRITNANVYGVEPADEMRQRAIDKSEDIVFKKGNHEKIPFRDNFFDFIYMTDVIHHIPDIGVMFKELNRVLKQGGSLCIVTESHKQIESRFWVKYFPTIVEVEKKRYPDIPEIIECASNNGFMISMKDVTDIDYKHVISQKFLILVENKGYSMFHLISENDYECGLADLRNDYNKQIEIEYNHGETLLWLKKSFKDFEILSVPDLLDSIS</sequence>
<dbReference type="PANTHER" id="PTHR43861:SF1">
    <property type="entry name" value="TRANS-ACONITATE 2-METHYLTRANSFERASE"/>
    <property type="match status" value="1"/>
</dbReference>
<organism evidence="2 3">
    <name type="scientific">Methanosarcina barkeri 3</name>
    <dbReference type="NCBI Taxonomy" id="1434107"/>
    <lineage>
        <taxon>Archaea</taxon>
        <taxon>Methanobacteriati</taxon>
        <taxon>Methanobacteriota</taxon>
        <taxon>Stenosarchaea group</taxon>
        <taxon>Methanomicrobia</taxon>
        <taxon>Methanosarcinales</taxon>
        <taxon>Methanosarcinaceae</taxon>
        <taxon>Methanosarcina</taxon>
    </lineage>
</organism>
<gene>
    <name evidence="2" type="ORF">MSBR3_1485</name>
</gene>
<dbReference type="RefSeq" id="WP_230627970.1">
    <property type="nucleotide sequence ID" value="NZ_CP009517.1"/>
</dbReference>
<dbReference type="GO" id="GO:0008757">
    <property type="term" value="F:S-adenosylmethionine-dependent methyltransferase activity"/>
    <property type="evidence" value="ECO:0007669"/>
    <property type="project" value="InterPro"/>
</dbReference>
<reference evidence="2" key="1">
    <citation type="submission" date="2014-07" db="EMBL/GenBank/DDBJ databases">
        <title>Methanogenic archaea and the global carbon cycle.</title>
        <authorList>
            <person name="Henriksen J.R."/>
            <person name="Luke J."/>
            <person name="Reinhart S."/>
            <person name="Benedict M.N."/>
            <person name="Youngblut N.D."/>
            <person name="Metcalf M.E."/>
            <person name="Whitaker R.J."/>
            <person name="Metcalf W.W."/>
        </authorList>
    </citation>
    <scope>NUCLEOTIDE SEQUENCE [LARGE SCALE GENOMIC DNA]</scope>
    <source>
        <strain evidence="2">3</strain>
    </source>
</reference>
<dbReference type="KEGG" id="mbak:MSBR3_1485"/>
<dbReference type="InterPro" id="IPR013216">
    <property type="entry name" value="Methyltransf_11"/>
</dbReference>
<proteinExistence type="predicted"/>